<protein>
    <submittedName>
        <fullName evidence="3">Enoyl-CoA hydratase</fullName>
    </submittedName>
</protein>
<reference evidence="3 4" key="1">
    <citation type="submission" date="2017-08" db="EMBL/GenBank/DDBJ databases">
        <title>Fine stratification of microbial communities through a metagenomic profile of the photic zone.</title>
        <authorList>
            <person name="Haro-Moreno J.M."/>
            <person name="Lopez-Perez M."/>
            <person name="De La Torre J."/>
            <person name="Picazo A."/>
            <person name="Camacho A."/>
            <person name="Rodriguez-Valera F."/>
        </authorList>
    </citation>
    <scope>NUCLEOTIDE SEQUENCE [LARGE SCALE GENOMIC DNA]</scope>
    <source>
        <strain evidence="3">MED-G24</strain>
    </source>
</reference>
<dbReference type="GO" id="GO:0016829">
    <property type="term" value="F:lyase activity"/>
    <property type="evidence" value="ECO:0007669"/>
    <property type="project" value="UniProtKB-KW"/>
</dbReference>
<gene>
    <name evidence="3" type="ORF">CNE99_07825</name>
</gene>
<dbReference type="InterPro" id="IPR014748">
    <property type="entry name" value="Enoyl-CoA_hydra_C"/>
</dbReference>
<dbReference type="Gene3D" id="3.90.226.10">
    <property type="entry name" value="2-enoyl-CoA Hydratase, Chain A, domain 1"/>
    <property type="match status" value="1"/>
</dbReference>
<dbReference type="Gene3D" id="1.10.12.10">
    <property type="entry name" value="Lyase 2-enoyl-coa Hydratase, Chain A, domain 2"/>
    <property type="match status" value="1"/>
</dbReference>
<dbReference type="InterPro" id="IPR029045">
    <property type="entry name" value="ClpP/crotonase-like_dom_sf"/>
</dbReference>
<proteinExistence type="inferred from homology"/>
<dbReference type="CDD" id="cd06558">
    <property type="entry name" value="crotonase-like"/>
    <property type="match status" value="1"/>
</dbReference>
<comment type="similarity">
    <text evidence="1">Belongs to the enoyl-CoA hydratase/isomerase family.</text>
</comment>
<comment type="caution">
    <text evidence="3">The sequence shown here is derived from an EMBL/GenBank/DDBJ whole genome shotgun (WGS) entry which is preliminary data.</text>
</comment>
<keyword evidence="2" id="KW-0456">Lyase</keyword>
<dbReference type="GO" id="GO:0006635">
    <property type="term" value="P:fatty acid beta-oxidation"/>
    <property type="evidence" value="ECO:0007669"/>
    <property type="project" value="TreeGrafter"/>
</dbReference>
<dbReference type="InterPro" id="IPR001753">
    <property type="entry name" value="Enoyl-CoA_hydra/iso"/>
</dbReference>
<dbReference type="AlphaFoldDB" id="A0A2A5WN85"/>
<evidence type="ECO:0000313" key="3">
    <source>
        <dbReference type="EMBL" id="PDH37717.1"/>
    </source>
</evidence>
<dbReference type="Proteomes" id="UP000219327">
    <property type="component" value="Unassembled WGS sequence"/>
</dbReference>
<evidence type="ECO:0000313" key="4">
    <source>
        <dbReference type="Proteomes" id="UP000219327"/>
    </source>
</evidence>
<dbReference type="EMBL" id="NTKD01000045">
    <property type="protein sequence ID" value="PDH37717.1"/>
    <property type="molecule type" value="Genomic_DNA"/>
</dbReference>
<dbReference type="PANTHER" id="PTHR11941">
    <property type="entry name" value="ENOYL-COA HYDRATASE-RELATED"/>
    <property type="match status" value="1"/>
</dbReference>
<name>A0A2A5WN85_9GAMM</name>
<evidence type="ECO:0000256" key="1">
    <source>
        <dbReference type="ARBA" id="ARBA00005254"/>
    </source>
</evidence>
<organism evidence="3 4">
    <name type="scientific">OM182 bacterium MED-G24</name>
    <dbReference type="NCBI Taxonomy" id="1986255"/>
    <lineage>
        <taxon>Bacteria</taxon>
        <taxon>Pseudomonadati</taxon>
        <taxon>Pseudomonadota</taxon>
        <taxon>Gammaproteobacteria</taxon>
        <taxon>OMG group</taxon>
        <taxon>OM182 clade</taxon>
    </lineage>
</organism>
<accession>A0A2A5WN85</accession>
<sequence>MSDYEAIKYEVSGNRATVTMNRPDSLNGINTPMMRELHDCLSRVAEDDNIRAVLFTGAGKGFCPGVDLKASTSGVKQEPSKKIYFHISTLLHEMPKVTVAGINGACAGAGFGWACACDLRYATASASFNSAFLGVAISGDMGGPWTLPRIVGASKARELYFLPEKFKGPDAERIGLVSQSFADDVFHDEVNAIVDRIAKSAPLAIGEMKKNFINAENMPLRDYIELETERHSRVGASEDSKEAFKAFVEKRDPVFQGR</sequence>
<evidence type="ECO:0000256" key="2">
    <source>
        <dbReference type="ARBA" id="ARBA00023239"/>
    </source>
</evidence>
<dbReference type="SUPFAM" id="SSF52096">
    <property type="entry name" value="ClpP/crotonase"/>
    <property type="match status" value="1"/>
</dbReference>
<dbReference type="PANTHER" id="PTHR11941:SF133">
    <property type="entry name" value="1,2-EPOXYPHENYLACETYL-COA ISOMERASE"/>
    <property type="match status" value="1"/>
</dbReference>
<dbReference type="Pfam" id="PF00378">
    <property type="entry name" value="ECH_1"/>
    <property type="match status" value="1"/>
</dbReference>